<organism evidence="2 3">
    <name type="scientific">Clonorchis sinensis</name>
    <name type="common">Chinese liver fluke</name>
    <dbReference type="NCBI Taxonomy" id="79923"/>
    <lineage>
        <taxon>Eukaryota</taxon>
        <taxon>Metazoa</taxon>
        <taxon>Spiralia</taxon>
        <taxon>Lophotrochozoa</taxon>
        <taxon>Platyhelminthes</taxon>
        <taxon>Trematoda</taxon>
        <taxon>Digenea</taxon>
        <taxon>Opisthorchiida</taxon>
        <taxon>Opisthorchiata</taxon>
        <taxon>Opisthorchiidae</taxon>
        <taxon>Clonorchis</taxon>
    </lineage>
</organism>
<sequence>MNPKLNYRRSKNCYLVQVDRNLQDEFSVTPLVHRYSSKTNDPLGLQEHKPEEQAGSHVRQSHVHKFGHKWPDDLKAKMSEVRRKADLREDVLLTCLISSIHRYLSSRDKRHRVQVIVHRRGLISSVTQKWAWRLQQVFEMIENAYSYDYERPSLAIKLGRRVQHRNGRQNCGNRVGDAHWCSAGAGVDEGINTAFSVLRMVQRTFSLITRMEFQIIYGTYVRPLLEYANEVFCSGRKEVTLTEHVQRAATQLVAGLKSVDYETHLFVLDLFPLEYRCLQGDLIPIYALLEQGLANSFSTFDSANTRWGHGERQSPNNKNKIDPGNLGESLDPVYQSVDP</sequence>
<reference key="2">
    <citation type="submission" date="2011-10" db="EMBL/GenBank/DDBJ databases">
        <title>The genome and transcriptome sequence of Clonorchis sinensis provide insights into the carcinogenic liver fluke.</title>
        <authorList>
            <person name="Wang X."/>
            <person name="Huang Y."/>
            <person name="Chen W."/>
            <person name="Liu H."/>
            <person name="Guo L."/>
            <person name="Chen Y."/>
            <person name="Luo F."/>
            <person name="Zhou W."/>
            <person name="Sun J."/>
            <person name="Mao Q."/>
            <person name="Liang P."/>
            <person name="Zhou C."/>
            <person name="Tian Y."/>
            <person name="Men J."/>
            <person name="Lv X."/>
            <person name="Huang L."/>
            <person name="Zhou J."/>
            <person name="Hu Y."/>
            <person name="Li R."/>
            <person name="Zhang F."/>
            <person name="Lei H."/>
            <person name="Li X."/>
            <person name="Hu X."/>
            <person name="Liang C."/>
            <person name="Xu J."/>
            <person name="Wu Z."/>
            <person name="Yu X."/>
        </authorList>
    </citation>
    <scope>NUCLEOTIDE SEQUENCE</scope>
    <source>
        <strain>Henan</strain>
    </source>
</reference>
<gene>
    <name evidence="2" type="ORF">CLF_101773</name>
</gene>
<dbReference type="Proteomes" id="UP000008909">
    <property type="component" value="Unassembled WGS sequence"/>
</dbReference>
<evidence type="ECO:0000313" key="3">
    <source>
        <dbReference type="Proteomes" id="UP000008909"/>
    </source>
</evidence>
<proteinExistence type="predicted"/>
<reference evidence="2" key="1">
    <citation type="journal article" date="2011" name="Genome Biol.">
        <title>The draft genome of the carcinogenic human liver fluke Clonorchis sinensis.</title>
        <authorList>
            <person name="Wang X."/>
            <person name="Chen W."/>
            <person name="Huang Y."/>
            <person name="Sun J."/>
            <person name="Men J."/>
            <person name="Liu H."/>
            <person name="Luo F."/>
            <person name="Guo L."/>
            <person name="Lv X."/>
            <person name="Deng C."/>
            <person name="Zhou C."/>
            <person name="Fan Y."/>
            <person name="Li X."/>
            <person name="Huang L."/>
            <person name="Hu Y."/>
            <person name="Liang C."/>
            <person name="Hu X."/>
            <person name="Xu J."/>
            <person name="Yu X."/>
        </authorList>
    </citation>
    <scope>NUCLEOTIDE SEQUENCE [LARGE SCALE GENOMIC DNA]</scope>
    <source>
        <strain evidence="2">Henan</strain>
    </source>
</reference>
<accession>G7Y6J2</accession>
<evidence type="ECO:0000256" key="1">
    <source>
        <dbReference type="SAM" id="MobiDB-lite"/>
    </source>
</evidence>
<dbReference type="AlphaFoldDB" id="G7Y6J2"/>
<feature type="region of interest" description="Disordered" evidence="1">
    <location>
        <begin position="38"/>
        <end position="64"/>
    </location>
</feature>
<keyword evidence="3" id="KW-1185">Reference proteome</keyword>
<dbReference type="EMBL" id="DF142897">
    <property type="protein sequence ID" value="GAA48577.1"/>
    <property type="molecule type" value="Genomic_DNA"/>
</dbReference>
<feature type="region of interest" description="Disordered" evidence="1">
    <location>
        <begin position="305"/>
        <end position="339"/>
    </location>
</feature>
<evidence type="ECO:0000313" key="2">
    <source>
        <dbReference type="EMBL" id="GAA48577.1"/>
    </source>
</evidence>
<name>G7Y6J2_CLOSI</name>
<protein>
    <submittedName>
        <fullName evidence="2">Uncharacterized protein</fullName>
    </submittedName>
</protein>